<feature type="region of interest" description="Disordered" evidence="1">
    <location>
        <begin position="176"/>
        <end position="228"/>
    </location>
</feature>
<proteinExistence type="predicted"/>
<reference evidence="2 3" key="1">
    <citation type="submission" date="2020-02" db="EMBL/GenBank/DDBJ databases">
        <title>Draft genome sequence of two Spirosoma agri KCTC 52727 and Spirosoma terrae KCTC 52035.</title>
        <authorList>
            <person name="Rojas J."/>
            <person name="Ambika Manirajan B."/>
            <person name="Suarez C."/>
            <person name="Ratering S."/>
            <person name="Schnell S."/>
        </authorList>
    </citation>
    <scope>NUCLEOTIDE SEQUENCE [LARGE SCALE GENOMIC DNA]</scope>
    <source>
        <strain evidence="2 3">KCTC 52035</strain>
    </source>
</reference>
<evidence type="ECO:0000313" key="3">
    <source>
        <dbReference type="Proteomes" id="UP000474175"/>
    </source>
</evidence>
<dbReference type="RefSeq" id="WP_163948040.1">
    <property type="nucleotide sequence ID" value="NZ_JAAFZH010000004.1"/>
</dbReference>
<gene>
    <name evidence="2" type="ORF">GK108_12175</name>
</gene>
<evidence type="ECO:0000256" key="1">
    <source>
        <dbReference type="SAM" id="MobiDB-lite"/>
    </source>
</evidence>
<protein>
    <submittedName>
        <fullName evidence="2">Uncharacterized protein</fullName>
    </submittedName>
</protein>
<sequence>MGDLQSEENPLGKGLYWLMDHPEEWEHLPRDKKGPRTPPMVCSIELYKKLKELFKKEFEKQGPAIIGNDHSVGKLPNLQPDLDLLDLMWNMDPPTANTKNTFGMKNIGGTLGEPFVPSSIEPGMDDWMYMFNRLPRIESKPLFIPAPHYIPRQQEWPLEDYMYRPIGYNLGESYHNKKQEKPYKPPGSTREMVPGPEGKAWYLSQSSQQKKDRKKARKSQKLARKRNR</sequence>
<feature type="compositionally biased region" description="Basic residues" evidence="1">
    <location>
        <begin position="211"/>
        <end position="228"/>
    </location>
</feature>
<name>A0A6L9L8G0_9BACT</name>
<keyword evidence="3" id="KW-1185">Reference proteome</keyword>
<evidence type="ECO:0000313" key="2">
    <source>
        <dbReference type="EMBL" id="NDU95632.1"/>
    </source>
</evidence>
<dbReference type="AlphaFoldDB" id="A0A6L9L8G0"/>
<accession>A0A6L9L8G0</accession>
<organism evidence="2 3">
    <name type="scientific">Spirosoma terrae</name>
    <dbReference type="NCBI Taxonomy" id="1968276"/>
    <lineage>
        <taxon>Bacteria</taxon>
        <taxon>Pseudomonadati</taxon>
        <taxon>Bacteroidota</taxon>
        <taxon>Cytophagia</taxon>
        <taxon>Cytophagales</taxon>
        <taxon>Cytophagaceae</taxon>
        <taxon>Spirosoma</taxon>
    </lineage>
</organism>
<dbReference type="EMBL" id="JAAFZH010000004">
    <property type="protein sequence ID" value="NDU95632.1"/>
    <property type="molecule type" value="Genomic_DNA"/>
</dbReference>
<dbReference type="Proteomes" id="UP000474175">
    <property type="component" value="Unassembled WGS sequence"/>
</dbReference>
<comment type="caution">
    <text evidence="2">The sequence shown here is derived from an EMBL/GenBank/DDBJ whole genome shotgun (WGS) entry which is preliminary data.</text>
</comment>